<keyword evidence="3" id="KW-1185">Reference proteome</keyword>
<dbReference type="OrthoDB" id="4426693at2"/>
<feature type="compositionally biased region" description="Low complexity" evidence="1">
    <location>
        <begin position="68"/>
        <end position="83"/>
    </location>
</feature>
<dbReference type="RefSeq" id="WP_013887920.1">
    <property type="nucleotide sequence ID" value="NC_015673.1"/>
</dbReference>
<feature type="compositionally biased region" description="Polar residues" evidence="1">
    <location>
        <begin position="57"/>
        <end position="67"/>
    </location>
</feature>
<dbReference type="EMBL" id="CP002857">
    <property type="protein sequence ID" value="AEI08895.1"/>
    <property type="molecule type" value="Genomic_DNA"/>
</dbReference>
<dbReference type="Proteomes" id="UP000000492">
    <property type="component" value="Chromosome"/>
</dbReference>
<dbReference type="KEGG" id="crd:CRES_0533"/>
<evidence type="ECO:0000256" key="1">
    <source>
        <dbReference type="SAM" id="MobiDB-lite"/>
    </source>
</evidence>
<feature type="compositionally biased region" description="Low complexity" evidence="1">
    <location>
        <begin position="14"/>
        <end position="26"/>
    </location>
</feature>
<name>F8DYQ3_CORRG</name>
<gene>
    <name evidence="2" type="ordered locus">CRES_0533</name>
</gene>
<feature type="compositionally biased region" description="Low complexity" evidence="1">
    <location>
        <begin position="91"/>
        <end position="101"/>
    </location>
</feature>
<dbReference type="STRING" id="662755.CRES_0533"/>
<proteinExistence type="predicted"/>
<evidence type="ECO:0000313" key="2">
    <source>
        <dbReference type="EMBL" id="AEI08895.1"/>
    </source>
</evidence>
<reference evidence="2 3" key="1">
    <citation type="journal article" date="2012" name="BMC Genomics">
        <title>Complete genome sequence, lifestyle, and multi-drug resistance of the human pathogen Corynebacterium resistens DSM 45100 isolated from blood samples of a leukemia patient.</title>
        <authorList>
            <person name="Schroder J."/>
            <person name="Maus I."/>
            <person name="Meyer K."/>
            <person name="Wordemann S."/>
            <person name="Blom J."/>
            <person name="Jaenicke S."/>
            <person name="Schneider J."/>
            <person name="Trost E."/>
            <person name="Tauch A."/>
        </authorList>
    </citation>
    <scope>NUCLEOTIDE SEQUENCE [LARGE SCALE GENOMIC DNA]</scope>
    <source>
        <strain evidence="3">DSM 45100 / JCM 12819 / CCUG 50093 / GTC 2026 / SICGH 158</strain>
    </source>
</reference>
<feature type="region of interest" description="Disordered" evidence="1">
    <location>
        <begin position="1"/>
        <end position="32"/>
    </location>
</feature>
<feature type="region of interest" description="Disordered" evidence="1">
    <location>
        <begin position="55"/>
        <end position="136"/>
    </location>
</feature>
<protein>
    <submittedName>
        <fullName evidence="2">Secreted protein</fullName>
    </submittedName>
</protein>
<evidence type="ECO:0000313" key="3">
    <source>
        <dbReference type="Proteomes" id="UP000000492"/>
    </source>
</evidence>
<dbReference type="HOGENOM" id="CLU_122752_0_0_11"/>
<dbReference type="AlphaFoldDB" id="F8DYQ3"/>
<sequence length="217" mass="21956">MFVLHQPAGNSSQAVKPASANAAATADKSRVRRSTRGWFAAPLVAVLLSGGLVACGSDSSESDNAGGSSTESSVPSVSSSAPEASDKPSESDAASGAATTDASDKGSAPATTAHDGSVEEVEDVPAGGGRTNEDEDFLKELHGKGIDFEKAGDKNASANLQDQVIAAAKASCEESGDNRIRNYLPMAAGQLQAMGVVDKPEDAAKAIQDAAKKVYCK</sequence>
<organism evidence="2 3">
    <name type="scientific">Corynebacterium resistens (strain DSM 45100 / JCM 12819 / GTC 2026 / SICGH 158)</name>
    <dbReference type="NCBI Taxonomy" id="662755"/>
    <lineage>
        <taxon>Bacteria</taxon>
        <taxon>Bacillati</taxon>
        <taxon>Actinomycetota</taxon>
        <taxon>Actinomycetes</taxon>
        <taxon>Mycobacteriales</taxon>
        <taxon>Corynebacteriaceae</taxon>
        <taxon>Corynebacterium</taxon>
    </lineage>
</organism>
<accession>F8DYQ3</accession>